<feature type="chain" id="PRO_5042158744" description="CUE domain-containing protein" evidence="1">
    <location>
        <begin position="24"/>
        <end position="147"/>
    </location>
</feature>
<dbReference type="Pfam" id="PF14555">
    <property type="entry name" value="UBA_4"/>
    <property type="match status" value="1"/>
</dbReference>
<evidence type="ECO:0000313" key="2">
    <source>
        <dbReference type="EMBL" id="KAK3234277.1"/>
    </source>
</evidence>
<name>A0AAE0ENJ9_9CHLO</name>
<proteinExistence type="predicted"/>
<dbReference type="CDD" id="cd14273">
    <property type="entry name" value="UBA_TAP-C_like"/>
    <property type="match status" value="1"/>
</dbReference>
<evidence type="ECO:0000256" key="1">
    <source>
        <dbReference type="SAM" id="SignalP"/>
    </source>
</evidence>
<evidence type="ECO:0008006" key="4">
    <source>
        <dbReference type="Google" id="ProtNLM"/>
    </source>
</evidence>
<keyword evidence="1" id="KW-0732">Signal</keyword>
<accession>A0AAE0ENJ9</accession>
<gene>
    <name evidence="2" type="ORF">CYMTET_55460</name>
</gene>
<protein>
    <recommendedName>
        <fullName evidence="4">CUE domain-containing protein</fullName>
    </recommendedName>
</protein>
<sequence>MMCFGFLVIAGIFAWLFLPLGVALPSLSGDSGDVEMGAGASTADHLQNVMNVYPCAPQVADITSTDIETASQLLELSGGDANRAVEYFISGKWKAKLNGVMNRTSGSDAAKTDREPLLSIPSAGAGAGYHGNFDAYECAYDPIHACR</sequence>
<evidence type="ECO:0000313" key="3">
    <source>
        <dbReference type="Proteomes" id="UP001190700"/>
    </source>
</evidence>
<reference evidence="2 3" key="1">
    <citation type="journal article" date="2015" name="Genome Biol. Evol.">
        <title>Comparative Genomics of a Bacterivorous Green Alga Reveals Evolutionary Causalities and Consequences of Phago-Mixotrophic Mode of Nutrition.</title>
        <authorList>
            <person name="Burns J.A."/>
            <person name="Paasch A."/>
            <person name="Narechania A."/>
            <person name="Kim E."/>
        </authorList>
    </citation>
    <scope>NUCLEOTIDE SEQUENCE [LARGE SCALE GENOMIC DNA]</scope>
    <source>
        <strain evidence="2 3">PLY_AMNH</strain>
    </source>
</reference>
<organism evidence="2 3">
    <name type="scientific">Cymbomonas tetramitiformis</name>
    <dbReference type="NCBI Taxonomy" id="36881"/>
    <lineage>
        <taxon>Eukaryota</taxon>
        <taxon>Viridiplantae</taxon>
        <taxon>Chlorophyta</taxon>
        <taxon>Pyramimonadophyceae</taxon>
        <taxon>Pyramimonadales</taxon>
        <taxon>Pyramimonadaceae</taxon>
        <taxon>Cymbomonas</taxon>
    </lineage>
</organism>
<dbReference type="AlphaFoldDB" id="A0AAE0ENJ9"/>
<keyword evidence="3" id="KW-1185">Reference proteome</keyword>
<dbReference type="Proteomes" id="UP001190700">
    <property type="component" value="Unassembled WGS sequence"/>
</dbReference>
<feature type="signal peptide" evidence="1">
    <location>
        <begin position="1"/>
        <end position="23"/>
    </location>
</feature>
<comment type="caution">
    <text evidence="2">The sequence shown here is derived from an EMBL/GenBank/DDBJ whole genome shotgun (WGS) entry which is preliminary data.</text>
</comment>
<dbReference type="EMBL" id="LGRX02035522">
    <property type="protein sequence ID" value="KAK3234277.1"/>
    <property type="molecule type" value="Genomic_DNA"/>
</dbReference>